<organism evidence="2 3">
    <name type="scientific">Rhizobium giardinii</name>
    <dbReference type="NCBI Taxonomy" id="56731"/>
    <lineage>
        <taxon>Bacteria</taxon>
        <taxon>Pseudomonadati</taxon>
        <taxon>Pseudomonadota</taxon>
        <taxon>Alphaproteobacteria</taxon>
        <taxon>Hyphomicrobiales</taxon>
        <taxon>Rhizobiaceae</taxon>
        <taxon>Rhizobium/Agrobacterium group</taxon>
        <taxon>Rhizobium</taxon>
    </lineage>
</organism>
<keyword evidence="3" id="KW-1185">Reference proteome</keyword>
<dbReference type="SUPFAM" id="SSF53850">
    <property type="entry name" value="Periplasmic binding protein-like II"/>
    <property type="match status" value="1"/>
</dbReference>
<sequence length="124" mass="13671">MHGGLAMPPSCTAFKRASVTLRLMPRAMKLFLAECTGATIKIVKVRTVLLEQLRVGDLDLVVRRLAAPEKMAGFSFEHLYSEKVVFCVRTGHPLLSQGAIFSGLNAYKVLMPTRASIIRPCVVR</sequence>
<evidence type="ECO:0000313" key="3">
    <source>
        <dbReference type="Proteomes" id="UP000585507"/>
    </source>
</evidence>
<accession>A0A7W8X751</accession>
<dbReference type="EMBL" id="JACHBK010000005">
    <property type="protein sequence ID" value="MBB5535895.1"/>
    <property type="molecule type" value="Genomic_DNA"/>
</dbReference>
<name>A0A7W8X751_9HYPH</name>
<dbReference type="InterPro" id="IPR005119">
    <property type="entry name" value="LysR_subst-bd"/>
</dbReference>
<proteinExistence type="predicted"/>
<dbReference type="Gene3D" id="3.40.190.10">
    <property type="entry name" value="Periplasmic binding protein-like II"/>
    <property type="match status" value="2"/>
</dbReference>
<dbReference type="Proteomes" id="UP000585507">
    <property type="component" value="Unassembled WGS sequence"/>
</dbReference>
<feature type="domain" description="LysR substrate-binding" evidence="1">
    <location>
        <begin position="18"/>
        <end position="118"/>
    </location>
</feature>
<evidence type="ECO:0000313" key="2">
    <source>
        <dbReference type="EMBL" id="MBB5535895.1"/>
    </source>
</evidence>
<protein>
    <submittedName>
        <fullName evidence="2">LysR family pca operon transcriptional activator</fullName>
    </submittedName>
</protein>
<dbReference type="Pfam" id="PF03466">
    <property type="entry name" value="LysR_substrate"/>
    <property type="match status" value="1"/>
</dbReference>
<comment type="caution">
    <text evidence="2">The sequence shown here is derived from an EMBL/GenBank/DDBJ whole genome shotgun (WGS) entry which is preliminary data.</text>
</comment>
<evidence type="ECO:0000259" key="1">
    <source>
        <dbReference type="Pfam" id="PF03466"/>
    </source>
</evidence>
<dbReference type="AlphaFoldDB" id="A0A7W8X751"/>
<gene>
    <name evidence="2" type="ORF">GGD55_002599</name>
</gene>
<reference evidence="2 3" key="1">
    <citation type="submission" date="2020-08" db="EMBL/GenBank/DDBJ databases">
        <title>Genomic Encyclopedia of Type Strains, Phase IV (KMG-V): Genome sequencing to study the core and pangenomes of soil and plant-associated prokaryotes.</title>
        <authorList>
            <person name="Whitman W."/>
        </authorList>
    </citation>
    <scope>NUCLEOTIDE SEQUENCE [LARGE SCALE GENOMIC DNA]</scope>
    <source>
        <strain evidence="2 3">SEMIA 4084</strain>
    </source>
</reference>